<feature type="domain" description="G" evidence="2">
    <location>
        <begin position="32"/>
        <end position="120"/>
    </location>
</feature>
<dbReference type="CDD" id="cd00882">
    <property type="entry name" value="Ras_like_GTPase"/>
    <property type="match status" value="1"/>
</dbReference>
<organism evidence="3 4">
    <name type="scientific">Colletotrichum gloeosporioides</name>
    <name type="common">Anthracnose fungus</name>
    <name type="synonym">Glomerella cingulata</name>
    <dbReference type="NCBI Taxonomy" id="474922"/>
    <lineage>
        <taxon>Eukaryota</taxon>
        <taxon>Fungi</taxon>
        <taxon>Dikarya</taxon>
        <taxon>Ascomycota</taxon>
        <taxon>Pezizomycotina</taxon>
        <taxon>Sordariomycetes</taxon>
        <taxon>Hypocreomycetidae</taxon>
        <taxon>Glomerellales</taxon>
        <taxon>Glomerellaceae</taxon>
        <taxon>Colletotrichum</taxon>
        <taxon>Colletotrichum gloeosporioides species complex</taxon>
    </lineage>
</organism>
<dbReference type="Pfam" id="PF01926">
    <property type="entry name" value="MMR_HSR1"/>
    <property type="match status" value="1"/>
</dbReference>
<dbReference type="EMBL" id="WVTB01000064">
    <property type="protein sequence ID" value="KAF3802371.1"/>
    <property type="molecule type" value="Genomic_DNA"/>
</dbReference>
<reference evidence="3" key="1">
    <citation type="journal article" date="2020" name="Phytopathology">
        <title>Genome sequence and comparative analysis of Colletotrichum gloeosporioides isolated from Liriodendron leaves.</title>
        <authorList>
            <person name="Fu F.F."/>
            <person name="Hao Z."/>
            <person name="Wang P."/>
            <person name="Lu Y."/>
            <person name="Xue L.J."/>
            <person name="Wei G."/>
            <person name="Tian Y."/>
            <person name="Baishi H."/>
            <person name="Xu H."/>
            <person name="Shi J."/>
            <person name="Cheng T."/>
            <person name="Wang G."/>
            <person name="Yi Y."/>
            <person name="Chen J."/>
        </authorList>
    </citation>
    <scope>NUCLEOTIDE SEQUENCE</scope>
    <source>
        <strain evidence="3">Lc1</strain>
    </source>
</reference>
<gene>
    <name evidence="3" type="ORF">GCG54_00003834</name>
</gene>
<dbReference type="RefSeq" id="XP_045261530.1">
    <property type="nucleotide sequence ID" value="XM_045403898.1"/>
</dbReference>
<sequence length="629" mass="71523">MASDLIDFWDDTQHSTFHFRAGRHPRRNDVFIAVMGVTGSGKSSFIEQCSGKPVQIGHNLRAGTTTVDVYAYDMSPVRTVYLIDTPGFDDTTRSDAEVLGEIATWLGASYQQHILLHGIIYLHRITDRRMQGAARKNIRMFRQLCGNDDALSKVHLVTTMWDQVDESVGLRREKELVATTEFWGAMVSKGSLYYRHYHTSESAKRVVNRLAAHDQPITTDMQRQLVDEGRRLSDTAAGQELENELIRQREKLTGEHAGMEEEMRAAANENDAELMEMLKEELANSAGAIQKVEKEISDLRVTMETMIEQRDAAYRDQLEQIRQQTEMLKVVKEQEEQQPIAAGRSESKSETRSVRTAHSVESVETSLHADESPSNSRTMEEDRTQRSSAPQVKRLPEDSPVSSVSMWGEVICIIGDTAINSSDFPKLKLDSSYLRNISVGDAADGSRSWIAKYEKTWMISDNLSQLYPDLGEGIKLYGLRKLEFCFLGPDSFFVARWNDGHSRCSLPPTFPRIFEGRSHIVDVAFGFRQSFLVVYVAPGQKSTFEYDLKDYYQDLKLFLEQKENKKIDILAVTLDPNTTDYILVYTYPTFISTKGTKGTKGRKVRFRCSNKTSRDWISNFWQNTALEAP</sequence>
<accession>A0A8H4FHT9</accession>
<dbReference type="Proteomes" id="UP000613401">
    <property type="component" value="Unassembled WGS sequence"/>
</dbReference>
<reference evidence="3" key="2">
    <citation type="submission" date="2020-03" db="EMBL/GenBank/DDBJ databases">
        <authorList>
            <person name="Fu F.-F."/>
            <person name="Chen J."/>
        </authorList>
    </citation>
    <scope>NUCLEOTIDE SEQUENCE</scope>
    <source>
        <strain evidence="3">Lc1</strain>
    </source>
</reference>
<dbReference type="GeneID" id="69010992"/>
<dbReference type="AlphaFoldDB" id="A0A8H4FHT9"/>
<dbReference type="GO" id="GO:0005525">
    <property type="term" value="F:GTP binding"/>
    <property type="evidence" value="ECO:0007669"/>
    <property type="project" value="InterPro"/>
</dbReference>
<name>A0A8H4FHT9_COLGL</name>
<dbReference type="InterPro" id="IPR027417">
    <property type="entry name" value="P-loop_NTPase"/>
</dbReference>
<evidence type="ECO:0000313" key="3">
    <source>
        <dbReference type="EMBL" id="KAF3802371.1"/>
    </source>
</evidence>
<dbReference type="InterPro" id="IPR006073">
    <property type="entry name" value="GTP-bd"/>
</dbReference>
<protein>
    <recommendedName>
        <fullName evidence="2">G domain-containing protein</fullName>
    </recommendedName>
</protein>
<feature type="region of interest" description="Disordered" evidence="1">
    <location>
        <begin position="333"/>
        <end position="400"/>
    </location>
</feature>
<proteinExistence type="predicted"/>
<dbReference type="Gene3D" id="3.40.50.300">
    <property type="entry name" value="P-loop containing nucleotide triphosphate hydrolases"/>
    <property type="match status" value="1"/>
</dbReference>
<evidence type="ECO:0000313" key="4">
    <source>
        <dbReference type="Proteomes" id="UP000613401"/>
    </source>
</evidence>
<dbReference type="SUPFAM" id="SSF52540">
    <property type="entry name" value="P-loop containing nucleoside triphosphate hydrolases"/>
    <property type="match status" value="1"/>
</dbReference>
<keyword evidence="4" id="KW-1185">Reference proteome</keyword>
<evidence type="ECO:0000259" key="2">
    <source>
        <dbReference type="Pfam" id="PF01926"/>
    </source>
</evidence>
<comment type="caution">
    <text evidence="3">The sequence shown here is derived from an EMBL/GenBank/DDBJ whole genome shotgun (WGS) entry which is preliminary data.</text>
</comment>
<evidence type="ECO:0000256" key="1">
    <source>
        <dbReference type="SAM" id="MobiDB-lite"/>
    </source>
</evidence>